<keyword evidence="3" id="KW-1185">Reference proteome</keyword>
<protein>
    <submittedName>
        <fullName evidence="2">PQQ-dependent sugar dehydrogenase</fullName>
    </submittedName>
</protein>
<dbReference type="Gene3D" id="2.120.10.30">
    <property type="entry name" value="TolB, C-terminal domain"/>
    <property type="match status" value="1"/>
</dbReference>
<dbReference type="InterPro" id="IPR011042">
    <property type="entry name" value="6-blade_b-propeller_TolB-like"/>
</dbReference>
<evidence type="ECO:0000313" key="3">
    <source>
        <dbReference type="Proteomes" id="UP000321638"/>
    </source>
</evidence>
<dbReference type="SUPFAM" id="SSF50952">
    <property type="entry name" value="Soluble quinoprotein glucose dehydrogenase"/>
    <property type="match status" value="1"/>
</dbReference>
<proteinExistence type="predicted"/>
<name>A0A5C8PHV8_9HYPH</name>
<dbReference type="PANTHER" id="PTHR19328">
    <property type="entry name" value="HEDGEHOG-INTERACTING PROTEIN"/>
    <property type="match status" value="1"/>
</dbReference>
<dbReference type="PANTHER" id="PTHR19328:SF75">
    <property type="entry name" value="ALDOSE SUGAR DEHYDROGENASE YLII"/>
    <property type="match status" value="1"/>
</dbReference>
<dbReference type="Pfam" id="PF07995">
    <property type="entry name" value="GSDH"/>
    <property type="match status" value="1"/>
</dbReference>
<comment type="caution">
    <text evidence="2">The sequence shown here is derived from an EMBL/GenBank/DDBJ whole genome shotgun (WGS) entry which is preliminary data.</text>
</comment>
<dbReference type="InterPro" id="IPR011041">
    <property type="entry name" value="Quinoprot_gluc/sorb_DH_b-prop"/>
</dbReference>
<sequence>MPGMTRNGNCPGARRDWLSHVAAFLICAAIPLGGSLARVTEEGVPAVPDVSPEFEAVPIAGPFEFPWSIAFLSDGSLLLTERRGRLQLLEPESNVREVAGVPAVLFGGQSGLLDVSVDPGFHDNGIVYLSYVHGTEASSTIRVLRAKLDEQRQRLRKKQVIFESSPPAPSNAQLGGRIAVTKDGYLFLTLGDRWEGERAQDLADHAGSIIRIRTDGSVPEDNPFVSVPGARPEIWSYGHRNPQGLAYHAPSGQLWSHEHGPKGGDELNLIISRRNYGWPVITHGVGYDDEPIGEGTAKDGMEQPVHHWTPAIAPSGLALEGLDDVTGLWIGALAGQALVRLEIENGRITADQRLLQGELGRIRDVRIDAAGLVYFITDGPAGALYRLAPAAELAHQRKRNAPDERNRKRL</sequence>
<dbReference type="InterPro" id="IPR012938">
    <property type="entry name" value="Glc/Sorbosone_DH"/>
</dbReference>
<dbReference type="OrthoDB" id="9770043at2"/>
<evidence type="ECO:0000259" key="1">
    <source>
        <dbReference type="Pfam" id="PF07995"/>
    </source>
</evidence>
<accession>A0A5C8PHV8</accession>
<dbReference type="Proteomes" id="UP000321638">
    <property type="component" value="Unassembled WGS sequence"/>
</dbReference>
<evidence type="ECO:0000313" key="2">
    <source>
        <dbReference type="EMBL" id="TXL73404.1"/>
    </source>
</evidence>
<dbReference type="AlphaFoldDB" id="A0A5C8PHV8"/>
<organism evidence="2 3">
    <name type="scientific">Vineibacter terrae</name>
    <dbReference type="NCBI Taxonomy" id="2586908"/>
    <lineage>
        <taxon>Bacteria</taxon>
        <taxon>Pseudomonadati</taxon>
        <taxon>Pseudomonadota</taxon>
        <taxon>Alphaproteobacteria</taxon>
        <taxon>Hyphomicrobiales</taxon>
        <taxon>Vineibacter</taxon>
    </lineage>
</organism>
<dbReference type="EMBL" id="VDUZ01000025">
    <property type="protein sequence ID" value="TXL73404.1"/>
    <property type="molecule type" value="Genomic_DNA"/>
</dbReference>
<gene>
    <name evidence="2" type="ORF">FHP25_20935</name>
</gene>
<feature type="domain" description="Glucose/Sorbosone dehydrogenase" evidence="1">
    <location>
        <begin position="64"/>
        <end position="386"/>
    </location>
</feature>
<reference evidence="2 3" key="1">
    <citation type="submission" date="2019-06" db="EMBL/GenBank/DDBJ databases">
        <title>New taxonomy in bacterial strain CC-CFT640, isolated from vineyard.</title>
        <authorList>
            <person name="Lin S.-Y."/>
            <person name="Tsai C.-F."/>
            <person name="Young C.-C."/>
        </authorList>
    </citation>
    <scope>NUCLEOTIDE SEQUENCE [LARGE SCALE GENOMIC DNA]</scope>
    <source>
        <strain evidence="2 3">CC-CFT640</strain>
    </source>
</reference>